<protein>
    <submittedName>
        <fullName evidence="1">Uncharacterized protein</fullName>
    </submittedName>
</protein>
<reference evidence="2" key="1">
    <citation type="journal article" date="2011" name="Nat. Biotechnol.">
        <title>The genomic sequence of the Chinese hamster ovary (CHO)-K1 cell line.</title>
        <authorList>
            <person name="Xu X."/>
            <person name="Nagarajan H."/>
            <person name="Lewis N.E."/>
            <person name="Pan S."/>
            <person name="Cai Z."/>
            <person name="Liu X."/>
            <person name="Chen W."/>
            <person name="Xie M."/>
            <person name="Wang W."/>
            <person name="Hammond S."/>
            <person name="Andersen M.R."/>
            <person name="Neff N."/>
            <person name="Passarelli B."/>
            <person name="Koh W."/>
            <person name="Fan H.C."/>
            <person name="Wang J."/>
            <person name="Gui Y."/>
            <person name="Lee K.H."/>
            <person name="Betenbaugh M.J."/>
            <person name="Quake S.R."/>
            <person name="Famili I."/>
            <person name="Palsson B.O."/>
            <person name="Wang J."/>
        </authorList>
    </citation>
    <scope>NUCLEOTIDE SEQUENCE [LARGE SCALE GENOMIC DNA]</scope>
    <source>
        <strain evidence="2">CHO K1 cell line</strain>
    </source>
</reference>
<dbReference type="EMBL" id="JH000267">
    <property type="protein sequence ID" value="EGW08266.1"/>
    <property type="molecule type" value="Genomic_DNA"/>
</dbReference>
<gene>
    <name evidence="1" type="ORF">I79_007760</name>
</gene>
<organism evidence="1 2">
    <name type="scientific">Cricetulus griseus</name>
    <name type="common">Chinese hamster</name>
    <name type="synonym">Cricetulus barabensis griseus</name>
    <dbReference type="NCBI Taxonomy" id="10029"/>
    <lineage>
        <taxon>Eukaryota</taxon>
        <taxon>Metazoa</taxon>
        <taxon>Chordata</taxon>
        <taxon>Craniata</taxon>
        <taxon>Vertebrata</taxon>
        <taxon>Euteleostomi</taxon>
        <taxon>Mammalia</taxon>
        <taxon>Eutheria</taxon>
        <taxon>Euarchontoglires</taxon>
        <taxon>Glires</taxon>
        <taxon>Rodentia</taxon>
        <taxon>Myomorpha</taxon>
        <taxon>Muroidea</taxon>
        <taxon>Cricetidae</taxon>
        <taxon>Cricetinae</taxon>
        <taxon>Cricetulus</taxon>
    </lineage>
</organism>
<sequence>MLICSQVLQASNCIPKPGLACLKFPTYIHKVFIFTNSEGFVKTCSESEYNLKPSSLLRPSLLLLTQKVNQRRLPS</sequence>
<name>G3HBD2_CRIGR</name>
<dbReference type="AlphaFoldDB" id="G3HBD2"/>
<proteinExistence type="predicted"/>
<dbReference type="InParanoid" id="G3HBD2"/>
<evidence type="ECO:0000313" key="2">
    <source>
        <dbReference type="Proteomes" id="UP000001075"/>
    </source>
</evidence>
<accession>G3HBD2</accession>
<dbReference type="Proteomes" id="UP000001075">
    <property type="component" value="Unassembled WGS sequence"/>
</dbReference>
<evidence type="ECO:0000313" key="1">
    <source>
        <dbReference type="EMBL" id="EGW08266.1"/>
    </source>
</evidence>